<organism evidence="7 8">
    <name type="scientific">Collybia nuda</name>
    <dbReference type="NCBI Taxonomy" id="64659"/>
    <lineage>
        <taxon>Eukaryota</taxon>
        <taxon>Fungi</taxon>
        <taxon>Dikarya</taxon>
        <taxon>Basidiomycota</taxon>
        <taxon>Agaricomycotina</taxon>
        <taxon>Agaricomycetes</taxon>
        <taxon>Agaricomycetidae</taxon>
        <taxon>Agaricales</taxon>
        <taxon>Tricholomatineae</taxon>
        <taxon>Clitocybaceae</taxon>
        <taxon>Collybia</taxon>
    </lineage>
</organism>
<feature type="transmembrane region" description="Helical" evidence="5">
    <location>
        <begin position="265"/>
        <end position="288"/>
    </location>
</feature>
<dbReference type="Pfam" id="PF01694">
    <property type="entry name" value="Rhomboid"/>
    <property type="match status" value="1"/>
</dbReference>
<keyword evidence="4 5" id="KW-0472">Membrane</keyword>
<keyword evidence="2 5" id="KW-0812">Transmembrane</keyword>
<evidence type="ECO:0000313" key="7">
    <source>
        <dbReference type="EMBL" id="KAF9463942.1"/>
    </source>
</evidence>
<feature type="domain" description="Peptidase S54 rhomboid" evidence="6">
    <location>
        <begin position="260"/>
        <end position="387"/>
    </location>
</feature>
<keyword evidence="3 5" id="KW-1133">Transmembrane helix</keyword>
<evidence type="ECO:0000256" key="3">
    <source>
        <dbReference type="ARBA" id="ARBA00022989"/>
    </source>
</evidence>
<dbReference type="GO" id="GO:0004252">
    <property type="term" value="F:serine-type endopeptidase activity"/>
    <property type="evidence" value="ECO:0007669"/>
    <property type="project" value="InterPro"/>
</dbReference>
<proteinExistence type="predicted"/>
<evidence type="ECO:0000256" key="4">
    <source>
        <dbReference type="ARBA" id="ARBA00023136"/>
    </source>
</evidence>
<dbReference type="InterPro" id="IPR022764">
    <property type="entry name" value="Peptidase_S54_rhomboid_dom"/>
</dbReference>
<keyword evidence="8" id="KW-1185">Reference proteome</keyword>
<feature type="transmembrane region" description="Helical" evidence="5">
    <location>
        <begin position="80"/>
        <end position="98"/>
    </location>
</feature>
<evidence type="ECO:0000256" key="2">
    <source>
        <dbReference type="ARBA" id="ARBA00022692"/>
    </source>
</evidence>
<comment type="subcellular location">
    <subcellularLocation>
        <location evidence="1">Membrane</location>
        <topology evidence="1">Multi-pass membrane protein</topology>
    </subcellularLocation>
</comment>
<dbReference type="AlphaFoldDB" id="A0A9P6CFG8"/>
<reference evidence="7" key="1">
    <citation type="submission" date="2020-11" db="EMBL/GenBank/DDBJ databases">
        <authorList>
            <consortium name="DOE Joint Genome Institute"/>
            <person name="Ahrendt S."/>
            <person name="Riley R."/>
            <person name="Andreopoulos W."/>
            <person name="Labutti K."/>
            <person name="Pangilinan J."/>
            <person name="Ruiz-Duenas F.J."/>
            <person name="Barrasa J.M."/>
            <person name="Sanchez-Garcia M."/>
            <person name="Camarero S."/>
            <person name="Miyauchi S."/>
            <person name="Serrano A."/>
            <person name="Linde D."/>
            <person name="Babiker R."/>
            <person name="Drula E."/>
            <person name="Ayuso-Fernandez I."/>
            <person name="Pacheco R."/>
            <person name="Padilla G."/>
            <person name="Ferreira P."/>
            <person name="Barriuso J."/>
            <person name="Kellner H."/>
            <person name="Castanera R."/>
            <person name="Alfaro M."/>
            <person name="Ramirez L."/>
            <person name="Pisabarro A.G."/>
            <person name="Kuo A."/>
            <person name="Tritt A."/>
            <person name="Lipzen A."/>
            <person name="He G."/>
            <person name="Yan M."/>
            <person name="Ng V."/>
            <person name="Cullen D."/>
            <person name="Martin F."/>
            <person name="Rosso M.-N."/>
            <person name="Henrissat B."/>
            <person name="Hibbett D."/>
            <person name="Martinez A.T."/>
            <person name="Grigoriev I.V."/>
        </authorList>
    </citation>
    <scope>NUCLEOTIDE SEQUENCE</scope>
    <source>
        <strain evidence="7">CBS 247.69</strain>
    </source>
</reference>
<evidence type="ECO:0000256" key="5">
    <source>
        <dbReference type="SAM" id="Phobius"/>
    </source>
</evidence>
<dbReference type="Gene3D" id="1.20.1540.10">
    <property type="entry name" value="Rhomboid-like"/>
    <property type="match status" value="1"/>
</dbReference>
<evidence type="ECO:0000256" key="1">
    <source>
        <dbReference type="ARBA" id="ARBA00004141"/>
    </source>
</evidence>
<comment type="caution">
    <text evidence="7">The sequence shown here is derived from an EMBL/GenBank/DDBJ whole genome shotgun (WGS) entry which is preliminary data.</text>
</comment>
<evidence type="ECO:0000259" key="6">
    <source>
        <dbReference type="Pfam" id="PF01694"/>
    </source>
</evidence>
<evidence type="ECO:0000313" key="8">
    <source>
        <dbReference type="Proteomes" id="UP000807353"/>
    </source>
</evidence>
<accession>A0A9P6CFG8</accession>
<protein>
    <recommendedName>
        <fullName evidence="6">Peptidase S54 rhomboid domain-containing protein</fullName>
    </recommendedName>
</protein>
<dbReference type="SUPFAM" id="SSF144091">
    <property type="entry name" value="Rhomboid-like"/>
    <property type="match status" value="1"/>
</dbReference>
<gene>
    <name evidence="7" type="ORF">BDZ94DRAFT_1257815</name>
</gene>
<feature type="transmembrane region" description="Helical" evidence="5">
    <location>
        <begin position="312"/>
        <end position="333"/>
    </location>
</feature>
<dbReference type="InterPro" id="IPR035952">
    <property type="entry name" value="Rhomboid-like_sf"/>
</dbReference>
<name>A0A9P6CFG8_9AGAR</name>
<feature type="transmembrane region" description="Helical" evidence="5">
    <location>
        <begin position="345"/>
        <end position="364"/>
    </location>
</feature>
<feature type="transmembrane region" description="Helical" evidence="5">
    <location>
        <begin position="217"/>
        <end position="245"/>
    </location>
</feature>
<dbReference type="EMBL" id="MU150258">
    <property type="protein sequence ID" value="KAF9463942.1"/>
    <property type="molecule type" value="Genomic_DNA"/>
</dbReference>
<dbReference type="OrthoDB" id="10260614at2759"/>
<feature type="transmembrane region" description="Helical" evidence="5">
    <location>
        <begin position="371"/>
        <end position="392"/>
    </location>
</feature>
<dbReference type="GO" id="GO:0016020">
    <property type="term" value="C:membrane"/>
    <property type="evidence" value="ECO:0007669"/>
    <property type="project" value="UniProtKB-SubCell"/>
</dbReference>
<sequence length="437" mass="49629">MNFAAAFSLRTCRPFRLHTSDILRIYTRIIPNKSPSICRQASTKSKGFSETFSADRDDYRKALPAEWAHLPLRLRWARPTLFFFGTSFTIFIAAAYASNAETDADLRLLESWGVFGTGTNRTLKEIKYKDANRHWDLLVEEAQQRLAGVPIGEAGRRACAYIWPALKHPLVWCNARARSDAVIIAALTPLTLAWYIPRLHPILFRHWTHSLRSGKSYTMLTSIFSHQQVQWMNVVTVGACLPLAAEWFCDPFDKIMYESSPWYHLSAFFVTAGMFSLFAPQFITYLRFRSAFKQLARGIPSPYTNRSLNKTLSYSLGVSGALHACLTIPVFWVPHLTLGGPDYQIPWKAVWAGVCAVELGCMFASVRNIGWAANLCGVAFGTLYGCYGPTFWTRLRLAVSNPEWGYWIHEDHGSGALPQTLFGHRFYRTMDLDEHRS</sequence>
<dbReference type="Proteomes" id="UP000807353">
    <property type="component" value="Unassembled WGS sequence"/>
</dbReference>